<dbReference type="GO" id="GO:0008745">
    <property type="term" value="F:N-acetylmuramoyl-L-alanine amidase activity"/>
    <property type="evidence" value="ECO:0007669"/>
    <property type="project" value="UniProtKB-EC"/>
</dbReference>
<dbReference type="GO" id="GO:0009253">
    <property type="term" value="P:peptidoglycan catabolic process"/>
    <property type="evidence" value="ECO:0007669"/>
    <property type="project" value="InterPro"/>
</dbReference>
<reference evidence="8" key="1">
    <citation type="submission" date="2022-10" db="EMBL/GenBank/DDBJ databases">
        <title>The complete genomes of actinobacterial strains from the NBC collection.</title>
        <authorList>
            <person name="Joergensen T.S."/>
            <person name="Alvarez Arevalo M."/>
            <person name="Sterndorff E.B."/>
            <person name="Faurdal D."/>
            <person name="Vuksanovic O."/>
            <person name="Mourched A.-S."/>
            <person name="Charusanti P."/>
            <person name="Shaw S."/>
            <person name="Blin K."/>
            <person name="Weber T."/>
        </authorList>
    </citation>
    <scope>NUCLEOTIDE SEQUENCE</scope>
    <source>
        <strain evidence="8">NBC_00003</strain>
    </source>
</reference>
<evidence type="ECO:0000256" key="4">
    <source>
        <dbReference type="ARBA" id="ARBA00022801"/>
    </source>
</evidence>
<evidence type="ECO:0000256" key="6">
    <source>
        <dbReference type="SAM" id="SignalP"/>
    </source>
</evidence>
<evidence type="ECO:0000256" key="1">
    <source>
        <dbReference type="ARBA" id="ARBA00001561"/>
    </source>
</evidence>
<dbReference type="InterPro" id="IPR002502">
    <property type="entry name" value="Amidase_domain"/>
</dbReference>
<comment type="catalytic activity">
    <reaction evidence="1">
        <text>Hydrolyzes the link between N-acetylmuramoyl residues and L-amino acid residues in certain cell-wall glycopeptides.</text>
        <dbReference type="EC" id="3.5.1.28"/>
    </reaction>
</comment>
<dbReference type="AlphaFoldDB" id="A0AAU2VCU4"/>
<dbReference type="InterPro" id="IPR036505">
    <property type="entry name" value="Amidase/PGRP_sf"/>
</dbReference>
<evidence type="ECO:0000256" key="5">
    <source>
        <dbReference type="ARBA" id="ARBA00023316"/>
    </source>
</evidence>
<dbReference type="InterPro" id="IPR028994">
    <property type="entry name" value="Integrin_alpha_N"/>
</dbReference>
<dbReference type="EC" id="3.5.1.28" evidence="2"/>
<dbReference type="InterPro" id="IPR013517">
    <property type="entry name" value="FG-GAP"/>
</dbReference>
<evidence type="ECO:0000259" key="7">
    <source>
        <dbReference type="SMART" id="SM00644"/>
    </source>
</evidence>
<keyword evidence="3 6" id="KW-0732">Signal</keyword>
<dbReference type="CDD" id="cd06583">
    <property type="entry name" value="PGRP"/>
    <property type="match status" value="1"/>
</dbReference>
<organism evidence="8">
    <name type="scientific">Streptomyces sp. NBC_00003</name>
    <dbReference type="NCBI Taxonomy" id="2903608"/>
    <lineage>
        <taxon>Bacteria</taxon>
        <taxon>Bacillati</taxon>
        <taxon>Actinomycetota</taxon>
        <taxon>Actinomycetes</taxon>
        <taxon>Kitasatosporales</taxon>
        <taxon>Streptomycetaceae</taxon>
        <taxon>Streptomyces</taxon>
    </lineage>
</organism>
<dbReference type="GO" id="GO:0071555">
    <property type="term" value="P:cell wall organization"/>
    <property type="evidence" value="ECO:0007669"/>
    <property type="project" value="UniProtKB-KW"/>
</dbReference>
<dbReference type="Gene3D" id="1.10.530.10">
    <property type="match status" value="1"/>
</dbReference>
<dbReference type="InterPro" id="IPR051206">
    <property type="entry name" value="NAMLAA_amidase_2"/>
</dbReference>
<feature type="chain" id="PRO_5043312066" description="N-acetylmuramoyl-L-alanine amidase" evidence="6">
    <location>
        <begin position="34"/>
        <end position="925"/>
    </location>
</feature>
<proteinExistence type="predicted"/>
<feature type="signal peptide" evidence="6">
    <location>
        <begin position="1"/>
        <end position="33"/>
    </location>
</feature>
<evidence type="ECO:0000256" key="2">
    <source>
        <dbReference type="ARBA" id="ARBA00011901"/>
    </source>
</evidence>
<accession>A0AAU2VCU4</accession>
<feature type="domain" description="N-acetylmuramoyl-L-alanine amidase" evidence="7">
    <location>
        <begin position="291"/>
        <end position="430"/>
    </location>
</feature>
<keyword evidence="4 8" id="KW-0378">Hydrolase</keyword>
<protein>
    <recommendedName>
        <fullName evidence="2">N-acetylmuramoyl-L-alanine amidase</fullName>
        <ecNumber evidence="2">3.5.1.28</ecNumber>
    </recommendedName>
</protein>
<gene>
    <name evidence="8" type="ORF">OG549_29720</name>
</gene>
<dbReference type="PANTHER" id="PTHR30417:SF1">
    <property type="entry name" value="N-ACETYLMURAMOYL-L-ALANINE AMIDASE AMID"/>
    <property type="match status" value="1"/>
</dbReference>
<dbReference type="Pfam" id="PF01510">
    <property type="entry name" value="Amidase_2"/>
    <property type="match status" value="1"/>
</dbReference>
<keyword evidence="5" id="KW-0961">Cell wall biogenesis/degradation</keyword>
<dbReference type="SMART" id="SM00644">
    <property type="entry name" value="Ami_2"/>
    <property type="match status" value="1"/>
</dbReference>
<dbReference type="Pfam" id="PF13517">
    <property type="entry name" value="FG-GAP_3"/>
    <property type="match status" value="1"/>
</dbReference>
<dbReference type="PANTHER" id="PTHR30417">
    <property type="entry name" value="N-ACETYLMURAMOYL-L-ALANINE AMIDASE AMID"/>
    <property type="match status" value="1"/>
</dbReference>
<evidence type="ECO:0000256" key="3">
    <source>
        <dbReference type="ARBA" id="ARBA00022729"/>
    </source>
</evidence>
<evidence type="ECO:0000313" key="8">
    <source>
        <dbReference type="EMBL" id="WTW64489.1"/>
    </source>
</evidence>
<dbReference type="EMBL" id="CP108318">
    <property type="protein sequence ID" value="WTW64489.1"/>
    <property type="molecule type" value="Genomic_DNA"/>
</dbReference>
<dbReference type="FunFam" id="3.40.80.10:FF:000006">
    <property type="entry name" value="N-acetylmuramoyl-L-alanine amidase"/>
    <property type="match status" value="1"/>
</dbReference>
<sequence>MSRRQQRQVAKKFLAYGVAGAVAVTAFGPAAVAAPRAVGAAQDGGGRPGSALQAQFAEAAREFKVPQSVLMAVSYRQTRWEDHDGKPSTSGAYNVMGLTRVMPGDVERPSAQELLAHLNMSGDPAVMKKFDAKKAPTSEAAVDTDDPALHTLDEAAKLIGEPVDAVRTDAAQSIRAGAALLAQYQRAATGSLPADPGGWYAAVARYSQASDIKGAAAFADRVFASMRSGESRLTTDGQRLALPADPAVKPVKPPKMPLAAATPGAAAADATTPECPSGLNCDFIAADVNNYNVATRPDNGFDIRQIVIHDTESPYQAAVDHFRDPKSSASAHYIVKDDGSLVTQMVATKDESYHAGNKTVNMHALGIEHVGFAMRTGSWYGEPLYDSSATLVKYLAGRFGIPLDREHIIGHDEVPGPLDSYVATQHWDPGPFWDWNHYMSLLGAPTGAGGAGQPLTAGQVVKVVPPFSAQTSTYYDPDTKIRTTFNEPVNFGYLYATPSTGGAPLADPYLGTQVATEGPNWANKVVAGGQYVVADWQGDWTAIWYGGQKAWFYNPGGQYTSVVAPSAPVVVKAKGTAAVQVYGRAYPEDAAYAGTGVPVQNNNSASLTKYSIPAGQAYVAAGAPVAGDYYLGGTTLGTLVKGTQTFYPIRYNHRIAWVRTADVEQVTPAGPVRADNRYNLLARDANGGFWQYQGSGDIAQPFLTRFRIGTGWGIYNAMTDLSDFRADGQGDLIARDTSGVAWYYKGSGNPAAPFGDRVRLGAGWGVFTSLVGAGDLTGDGRADLIARDGDGKLWLYPGTGGPAFGNRTQIGTSWQIYDQILSTGDLDGDGKGDFVAREPSGKLWFYPGTGSAVQPFGDRHQVGTGWNVYNAIVSSGDLDGDGKPDLTGRDADGKLWFYPGNGGSVQPFGDRRQIGTGWNIYNALL</sequence>
<name>A0AAU2VCU4_9ACTN</name>
<dbReference type="GO" id="GO:0009254">
    <property type="term" value="P:peptidoglycan turnover"/>
    <property type="evidence" value="ECO:0007669"/>
    <property type="project" value="TreeGrafter"/>
</dbReference>
<dbReference type="SUPFAM" id="SSF69318">
    <property type="entry name" value="Integrin alpha N-terminal domain"/>
    <property type="match status" value="1"/>
</dbReference>
<dbReference type="SUPFAM" id="SSF55846">
    <property type="entry name" value="N-acetylmuramoyl-L-alanine amidase-like"/>
    <property type="match status" value="1"/>
</dbReference>
<dbReference type="Gene3D" id="2.115.10.10">
    <property type="entry name" value="Tachylectin 2"/>
    <property type="match status" value="1"/>
</dbReference>
<dbReference type="Gene3D" id="3.40.80.10">
    <property type="entry name" value="Peptidoglycan recognition protein-like"/>
    <property type="match status" value="1"/>
</dbReference>